<evidence type="ECO:0000259" key="1">
    <source>
        <dbReference type="PROSITE" id="PS51704"/>
    </source>
</evidence>
<dbReference type="Gene3D" id="3.20.20.190">
    <property type="entry name" value="Phosphatidylinositol (PI) phosphodiesterase"/>
    <property type="match status" value="1"/>
</dbReference>
<dbReference type="RefSeq" id="WP_260104205.1">
    <property type="nucleotide sequence ID" value="NZ_JALXSQ010000018.1"/>
</dbReference>
<proteinExistence type="predicted"/>
<dbReference type="PROSITE" id="PS51704">
    <property type="entry name" value="GP_PDE"/>
    <property type="match status" value="1"/>
</dbReference>
<sequence>MLAFLALELGWDRLAGRILRGCDALQIPERAAGITLVSPPRLAKWKRHVREIHVWTVNEPSEMRRLWQLGVDGIVTDRADLALQVRSSLERRP</sequence>
<organism evidence="2 3">
    <name type="scientific">Pseudoclavibacter albus</name>
    <dbReference type="NCBI Taxonomy" id="272241"/>
    <lineage>
        <taxon>Bacteria</taxon>
        <taxon>Bacillati</taxon>
        <taxon>Actinomycetota</taxon>
        <taxon>Actinomycetes</taxon>
        <taxon>Micrococcales</taxon>
        <taxon>Microbacteriaceae</taxon>
        <taxon>Pseudoclavibacter</taxon>
    </lineage>
</organism>
<comment type="caution">
    <text evidence="2">The sequence shown here is derived from an EMBL/GenBank/DDBJ whole genome shotgun (WGS) entry which is preliminary data.</text>
</comment>
<dbReference type="Pfam" id="PF03009">
    <property type="entry name" value="GDPD"/>
    <property type="match status" value="1"/>
</dbReference>
<dbReference type="Proteomes" id="UP001525379">
    <property type="component" value="Unassembled WGS sequence"/>
</dbReference>
<accession>A0ABT2HX05</accession>
<dbReference type="SUPFAM" id="SSF51695">
    <property type="entry name" value="PLC-like phosphodiesterases"/>
    <property type="match status" value="1"/>
</dbReference>
<evidence type="ECO:0000313" key="2">
    <source>
        <dbReference type="EMBL" id="MCT2042851.1"/>
    </source>
</evidence>
<protein>
    <recommendedName>
        <fullName evidence="1">GP-PDE domain-containing protein</fullName>
    </recommendedName>
</protein>
<feature type="domain" description="GP-PDE" evidence="1">
    <location>
        <begin position="1"/>
        <end position="86"/>
    </location>
</feature>
<gene>
    <name evidence="2" type="ORF">M3D15_05820</name>
</gene>
<reference evidence="2 3" key="1">
    <citation type="submission" date="2022-04" db="EMBL/GenBank/DDBJ databases">
        <title>Human microbiome associated bacterial genomes.</title>
        <authorList>
            <person name="Sandstrom S."/>
            <person name="Salamzade R."/>
            <person name="Kalan L.R."/>
        </authorList>
    </citation>
    <scope>NUCLEOTIDE SEQUENCE [LARGE SCALE GENOMIC DNA]</scope>
    <source>
        <strain evidence="3">p3-SID1799</strain>
    </source>
</reference>
<dbReference type="EMBL" id="JALXSQ010000018">
    <property type="protein sequence ID" value="MCT2042851.1"/>
    <property type="molecule type" value="Genomic_DNA"/>
</dbReference>
<keyword evidence="3" id="KW-1185">Reference proteome</keyword>
<dbReference type="InterPro" id="IPR017946">
    <property type="entry name" value="PLC-like_Pdiesterase_TIM-brl"/>
</dbReference>
<evidence type="ECO:0000313" key="3">
    <source>
        <dbReference type="Proteomes" id="UP001525379"/>
    </source>
</evidence>
<dbReference type="InterPro" id="IPR030395">
    <property type="entry name" value="GP_PDE_dom"/>
</dbReference>
<name>A0ABT2HX05_9MICO</name>